<dbReference type="Proteomes" id="UP000079169">
    <property type="component" value="Unplaced"/>
</dbReference>
<feature type="domain" description="Protein arginine N-methyltransferase" evidence="6">
    <location>
        <begin position="164"/>
        <end position="317"/>
    </location>
</feature>
<evidence type="ECO:0000256" key="2">
    <source>
        <dbReference type="ARBA" id="ARBA00022679"/>
    </source>
</evidence>
<dbReference type="InterPro" id="IPR055135">
    <property type="entry name" value="PRMT_dom"/>
</dbReference>
<dbReference type="InterPro" id="IPR025799">
    <property type="entry name" value="Arg_MeTrfase"/>
</dbReference>
<keyword evidence="2 4" id="KW-0808">Transferase</keyword>
<dbReference type="Pfam" id="PF22528">
    <property type="entry name" value="PRMT_C"/>
    <property type="match status" value="1"/>
</dbReference>
<dbReference type="AlphaFoldDB" id="A0A1S3DLE1"/>
<dbReference type="KEGG" id="dci:103520064"/>
<dbReference type="OMA" id="CIHVDYT"/>
<evidence type="ECO:0000259" key="6">
    <source>
        <dbReference type="Pfam" id="PF22528"/>
    </source>
</evidence>
<dbReference type="GO" id="GO:0005634">
    <property type="term" value="C:nucleus"/>
    <property type="evidence" value="ECO:0007669"/>
    <property type="project" value="TreeGrafter"/>
</dbReference>
<evidence type="ECO:0000313" key="7">
    <source>
        <dbReference type="Proteomes" id="UP000079169"/>
    </source>
</evidence>
<evidence type="ECO:0000256" key="5">
    <source>
        <dbReference type="SAM" id="MobiDB-lite"/>
    </source>
</evidence>
<evidence type="ECO:0000256" key="1">
    <source>
        <dbReference type="ARBA" id="ARBA00022603"/>
    </source>
</evidence>
<gene>
    <name evidence="8" type="primary">LOC103520064</name>
</gene>
<keyword evidence="1 4" id="KW-0489">Methyltransferase</keyword>
<dbReference type="PaxDb" id="121845-A0A1S3DLE1"/>
<dbReference type="CDD" id="cd02440">
    <property type="entry name" value="AdoMet_MTases"/>
    <property type="match status" value="1"/>
</dbReference>
<dbReference type="PANTHER" id="PTHR11006:SF122">
    <property type="entry name" value="ARGININE METHYLTRANSFERASE 8"/>
    <property type="match status" value="1"/>
</dbReference>
<dbReference type="GO" id="GO:0042054">
    <property type="term" value="F:histone methyltransferase activity"/>
    <property type="evidence" value="ECO:0007669"/>
    <property type="project" value="TreeGrafter"/>
</dbReference>
<dbReference type="Gene3D" id="2.70.160.11">
    <property type="entry name" value="Hnrnp arginine n-methyltransferase1"/>
    <property type="match status" value="1"/>
</dbReference>
<feature type="compositionally biased region" description="Basic and acidic residues" evidence="5">
    <location>
        <begin position="330"/>
        <end position="345"/>
    </location>
</feature>
<reference evidence="8" key="1">
    <citation type="submission" date="2025-08" db="UniProtKB">
        <authorList>
            <consortium name="RefSeq"/>
        </authorList>
    </citation>
    <scope>IDENTIFICATION</scope>
</reference>
<dbReference type="GO" id="GO:0035241">
    <property type="term" value="F:protein-arginine omega-N monomethyltransferase activity"/>
    <property type="evidence" value="ECO:0007669"/>
    <property type="project" value="TreeGrafter"/>
</dbReference>
<dbReference type="STRING" id="121845.A0A1S3DLE1"/>
<proteinExistence type="predicted"/>
<dbReference type="Pfam" id="PF06325">
    <property type="entry name" value="PrmA"/>
    <property type="match status" value="1"/>
</dbReference>
<evidence type="ECO:0000256" key="4">
    <source>
        <dbReference type="PROSITE-ProRule" id="PRU01015"/>
    </source>
</evidence>
<dbReference type="PANTHER" id="PTHR11006">
    <property type="entry name" value="PROTEIN ARGININE N-METHYLTRANSFERASE"/>
    <property type="match status" value="1"/>
</dbReference>
<name>A0A1S3DLE1_DIACI</name>
<protein>
    <submittedName>
        <fullName evidence="8">Protein arginine N-methyltransferase 6 isoform X1</fullName>
    </submittedName>
</protein>
<evidence type="ECO:0000256" key="3">
    <source>
        <dbReference type="ARBA" id="ARBA00022691"/>
    </source>
</evidence>
<dbReference type="PROSITE" id="PS51678">
    <property type="entry name" value="SAM_MT_PRMT"/>
    <property type="match status" value="1"/>
</dbReference>
<dbReference type="RefSeq" id="XP_008483379.1">
    <property type="nucleotide sequence ID" value="XM_008485157.3"/>
</dbReference>
<sequence length="359" mass="41068">MDMEVVKDHDEEEYFESYTDLEVHKLMLDDTVRNEAYRAAICDNPNIFAGKTVLDVGTGTGFLAILCAKAGASRVYAIEASDMAELATVTVHENDVADKVQVIQNKIENVELPEKVDIIVSEWMGFYLLHESMIDSVIFARDKFLKPEGVMYPYKCILHSAPSYSPEIFKFWENIAGVKMNTIGQLYRTKYTGKPEIMQIHPNNILSKPLEVFEFNTKDIQQESIRKITKNVQSECHKNGVVNGIALWFDVYFHAGDKPDIVLTTAPVMSPLQLTHWKQTVIILPFEKTVEKSEKFHYNLDISKSAKNPRHYNIELNILDPDEQSAMSTSEDKSREEFHVHHNDDSEYDEYNSGSDDNN</sequence>
<dbReference type="GO" id="GO:0032259">
    <property type="term" value="P:methylation"/>
    <property type="evidence" value="ECO:0007669"/>
    <property type="project" value="UniProtKB-KW"/>
</dbReference>
<organism evidence="7 8">
    <name type="scientific">Diaphorina citri</name>
    <name type="common">Asian citrus psyllid</name>
    <dbReference type="NCBI Taxonomy" id="121845"/>
    <lineage>
        <taxon>Eukaryota</taxon>
        <taxon>Metazoa</taxon>
        <taxon>Ecdysozoa</taxon>
        <taxon>Arthropoda</taxon>
        <taxon>Hexapoda</taxon>
        <taxon>Insecta</taxon>
        <taxon>Pterygota</taxon>
        <taxon>Neoptera</taxon>
        <taxon>Paraneoptera</taxon>
        <taxon>Hemiptera</taxon>
        <taxon>Sternorrhyncha</taxon>
        <taxon>Psylloidea</taxon>
        <taxon>Psyllidae</taxon>
        <taxon>Diaphorininae</taxon>
        <taxon>Diaphorina</taxon>
    </lineage>
</organism>
<evidence type="ECO:0000313" key="8">
    <source>
        <dbReference type="RefSeq" id="XP_008483379.1"/>
    </source>
</evidence>
<keyword evidence="7" id="KW-1185">Reference proteome</keyword>
<dbReference type="GO" id="GO:0035242">
    <property type="term" value="F:protein-arginine omega-N asymmetric methyltransferase activity"/>
    <property type="evidence" value="ECO:0007669"/>
    <property type="project" value="TreeGrafter"/>
</dbReference>
<dbReference type="GeneID" id="103520064"/>
<dbReference type="SUPFAM" id="SSF53335">
    <property type="entry name" value="S-adenosyl-L-methionine-dependent methyltransferases"/>
    <property type="match status" value="1"/>
</dbReference>
<dbReference type="FunFam" id="3.40.50.150:FF:000016">
    <property type="entry name" value="Protein arginine N-methyltransferase 6"/>
    <property type="match status" value="1"/>
</dbReference>
<feature type="region of interest" description="Disordered" evidence="5">
    <location>
        <begin position="320"/>
        <end position="359"/>
    </location>
</feature>
<dbReference type="InterPro" id="IPR029063">
    <property type="entry name" value="SAM-dependent_MTases_sf"/>
</dbReference>
<dbReference type="Gene3D" id="3.40.50.150">
    <property type="entry name" value="Vaccinia Virus protein VP39"/>
    <property type="match status" value="1"/>
</dbReference>
<keyword evidence="3 4" id="KW-0949">S-adenosyl-L-methionine</keyword>
<dbReference type="OrthoDB" id="7848332at2759"/>
<accession>A0A1S3DLE1</accession>